<dbReference type="GO" id="GO:0004807">
    <property type="term" value="F:triose-phosphate isomerase activity"/>
    <property type="evidence" value="ECO:0007669"/>
    <property type="project" value="UniProtKB-EC"/>
</dbReference>
<comment type="pathway">
    <text evidence="7 8">Carbohydrate biosynthesis; gluconeogenesis.</text>
</comment>
<feature type="binding site" evidence="7">
    <location>
        <position position="209"/>
    </location>
    <ligand>
        <name>substrate</name>
    </ligand>
</feature>
<evidence type="ECO:0000256" key="4">
    <source>
        <dbReference type="ARBA" id="ARBA00022490"/>
    </source>
</evidence>
<keyword evidence="6 7" id="KW-0413">Isomerase</keyword>
<comment type="similarity">
    <text evidence="2 7 8">Belongs to the triosephosphate isomerase family.</text>
</comment>
<keyword evidence="10" id="KW-1185">Reference proteome</keyword>
<reference evidence="10" key="1">
    <citation type="journal article" date="2019" name="Int. J. Syst. Evol. Microbiol.">
        <title>The Global Catalogue of Microorganisms (GCM) 10K type strain sequencing project: providing services to taxonomists for standard genome sequencing and annotation.</title>
        <authorList>
            <consortium name="The Broad Institute Genomics Platform"/>
            <consortium name="The Broad Institute Genome Sequencing Center for Infectious Disease"/>
            <person name="Wu L."/>
            <person name="Ma J."/>
        </authorList>
    </citation>
    <scope>NUCLEOTIDE SEQUENCE [LARGE SCALE GENOMIC DNA]</scope>
    <source>
        <strain evidence="10">CGMCC 1.16031</strain>
    </source>
</reference>
<dbReference type="InterPro" id="IPR022896">
    <property type="entry name" value="TrioseP_Isoase_bac/euk"/>
</dbReference>
<dbReference type="InterPro" id="IPR000652">
    <property type="entry name" value="Triosephosphate_isomerase"/>
</dbReference>
<comment type="subunit">
    <text evidence="7 8">Homodimer.</text>
</comment>
<comment type="pathway">
    <text evidence="7 8">Carbohydrate degradation; glycolysis; D-glyceraldehyde 3-phosphate from glycerone phosphate: step 1/1.</text>
</comment>
<feature type="binding site" evidence="7">
    <location>
        <begin position="13"/>
        <end position="15"/>
    </location>
    <ligand>
        <name>substrate</name>
    </ligand>
</feature>
<comment type="pathway">
    <text evidence="1">Carbohydrate metabolism; erythritol degradation.</text>
</comment>
<accession>A0ABW1XJ89</accession>
<dbReference type="EMBL" id="JBHSUS010000001">
    <property type="protein sequence ID" value="MFC6439874.1"/>
    <property type="molecule type" value="Genomic_DNA"/>
</dbReference>
<evidence type="ECO:0000313" key="10">
    <source>
        <dbReference type="Proteomes" id="UP001596364"/>
    </source>
</evidence>
<proteinExistence type="inferred from homology"/>
<dbReference type="SUPFAM" id="SSF51351">
    <property type="entry name" value="Triosephosphate isomerase (TIM)"/>
    <property type="match status" value="1"/>
</dbReference>
<evidence type="ECO:0000313" key="9">
    <source>
        <dbReference type="EMBL" id="MFC6439874.1"/>
    </source>
</evidence>
<dbReference type="RefSeq" id="WP_131256761.1">
    <property type="nucleotide sequence ID" value="NZ_JBHSUS010000001.1"/>
</dbReference>
<feature type="active site" description="Proton acceptor" evidence="7">
    <location>
        <position position="164"/>
    </location>
</feature>
<dbReference type="CDD" id="cd00311">
    <property type="entry name" value="TIM"/>
    <property type="match status" value="1"/>
</dbReference>
<dbReference type="Proteomes" id="UP001596364">
    <property type="component" value="Unassembled WGS sequence"/>
</dbReference>
<dbReference type="InterPro" id="IPR013785">
    <property type="entry name" value="Aldolase_TIM"/>
</dbReference>
<dbReference type="InterPro" id="IPR035990">
    <property type="entry name" value="TIM_sf"/>
</dbReference>
<evidence type="ECO:0000256" key="8">
    <source>
        <dbReference type="RuleBase" id="RU363013"/>
    </source>
</evidence>
<feature type="binding site" evidence="7">
    <location>
        <position position="170"/>
    </location>
    <ligand>
        <name>substrate</name>
    </ligand>
</feature>
<dbReference type="Gene3D" id="3.20.20.70">
    <property type="entry name" value="Aldolase class I"/>
    <property type="match status" value="1"/>
</dbReference>
<dbReference type="NCBIfam" id="TIGR00419">
    <property type="entry name" value="tim"/>
    <property type="match status" value="1"/>
</dbReference>
<protein>
    <recommendedName>
        <fullName evidence="7 8">Triosephosphate isomerase</fullName>
        <shortName evidence="7">TIM</shortName>
        <shortName evidence="7">TPI</shortName>
        <ecNumber evidence="7 8">5.3.1.1</ecNumber>
    </recommendedName>
    <alternativeName>
        <fullName evidence="7">Triose-phosphate isomerase</fullName>
    </alternativeName>
</protein>
<organism evidence="9 10">
    <name type="scientific">Pseudobowmanella zhangzhouensis</name>
    <dbReference type="NCBI Taxonomy" id="1537679"/>
    <lineage>
        <taxon>Bacteria</taxon>
        <taxon>Pseudomonadati</taxon>
        <taxon>Pseudomonadota</taxon>
        <taxon>Gammaproteobacteria</taxon>
        <taxon>Alteromonadales</taxon>
        <taxon>Alteromonadaceae</taxon>
    </lineage>
</organism>
<keyword evidence="4 7" id="KW-0963">Cytoplasm</keyword>
<feature type="active site" description="Electrophile" evidence="7">
    <location>
        <position position="93"/>
    </location>
</feature>
<evidence type="ECO:0000256" key="6">
    <source>
        <dbReference type="ARBA" id="ARBA00023235"/>
    </source>
</evidence>
<dbReference type="PANTHER" id="PTHR21139:SF42">
    <property type="entry name" value="TRIOSEPHOSPHATE ISOMERASE"/>
    <property type="match status" value="1"/>
</dbReference>
<dbReference type="HAMAP" id="MF_00147_B">
    <property type="entry name" value="TIM_B"/>
    <property type="match status" value="1"/>
</dbReference>
<keyword evidence="3 7" id="KW-0312">Gluconeogenesis</keyword>
<dbReference type="PANTHER" id="PTHR21139">
    <property type="entry name" value="TRIOSEPHOSPHATE ISOMERASE"/>
    <property type="match status" value="1"/>
</dbReference>
<name>A0ABW1XJ89_9ALTE</name>
<sequence>MPAHVRRPMVAGNWKMNGSKALVSAMTQSLSEVSLDNVDVVICPPMPLLACVEPNKFYLGAQNVSQYDAGAYTGESSTSILSELNVRYVIVGHSERRELFAEDDQVVVQKVQAVLNAGLTPIVCFGESLKVREEGNYLEFLYAQVDAVLNGIGAKIKDCVLAYEPIWAIGTGNTASPEQAQQVHAKVREHIAQEYTDIAAGLTILYGGSVNAANAAELFSQQDVDGGLVGGASLKTDDFIAICQAANNLD</sequence>
<dbReference type="PROSITE" id="PS51440">
    <property type="entry name" value="TIM_2"/>
    <property type="match status" value="1"/>
</dbReference>
<comment type="caution">
    <text evidence="9">The sequence shown here is derived from an EMBL/GenBank/DDBJ whole genome shotgun (WGS) entry which is preliminary data.</text>
</comment>
<keyword evidence="5 7" id="KW-0324">Glycolysis</keyword>
<evidence type="ECO:0000256" key="2">
    <source>
        <dbReference type="ARBA" id="ARBA00007422"/>
    </source>
</evidence>
<feature type="binding site" evidence="7">
    <location>
        <begin position="230"/>
        <end position="231"/>
    </location>
    <ligand>
        <name>substrate</name>
    </ligand>
</feature>
<evidence type="ECO:0000256" key="7">
    <source>
        <dbReference type="HAMAP-Rule" id="MF_00147"/>
    </source>
</evidence>
<dbReference type="Pfam" id="PF00121">
    <property type="entry name" value="TIM"/>
    <property type="match status" value="1"/>
</dbReference>
<evidence type="ECO:0000256" key="1">
    <source>
        <dbReference type="ARBA" id="ARBA00004939"/>
    </source>
</evidence>
<dbReference type="PROSITE" id="PS00171">
    <property type="entry name" value="TIM_1"/>
    <property type="match status" value="1"/>
</dbReference>
<dbReference type="EC" id="5.3.1.1" evidence="7 8"/>
<evidence type="ECO:0000256" key="3">
    <source>
        <dbReference type="ARBA" id="ARBA00022432"/>
    </source>
</evidence>
<comment type="function">
    <text evidence="7">Involved in the gluconeogenesis. Catalyzes stereospecifically the conversion of dihydroxyacetone phosphate (DHAP) to D-glyceraldehyde-3-phosphate (G3P).</text>
</comment>
<evidence type="ECO:0000256" key="5">
    <source>
        <dbReference type="ARBA" id="ARBA00023152"/>
    </source>
</evidence>
<comment type="catalytic activity">
    <reaction evidence="7 8">
        <text>D-glyceraldehyde 3-phosphate = dihydroxyacetone phosphate</text>
        <dbReference type="Rhea" id="RHEA:18585"/>
        <dbReference type="ChEBI" id="CHEBI:57642"/>
        <dbReference type="ChEBI" id="CHEBI:59776"/>
        <dbReference type="EC" id="5.3.1.1"/>
    </reaction>
</comment>
<dbReference type="InterPro" id="IPR020861">
    <property type="entry name" value="Triosephosphate_isomerase_AS"/>
</dbReference>
<comment type="subcellular location">
    <subcellularLocation>
        <location evidence="7 8">Cytoplasm</location>
    </subcellularLocation>
</comment>
<gene>
    <name evidence="7 9" type="primary">tpiA</name>
    <name evidence="9" type="ORF">ACFP85_06895</name>
</gene>